<organism evidence="10 11">
    <name type="scientific">Calycina marina</name>
    <dbReference type="NCBI Taxonomy" id="1763456"/>
    <lineage>
        <taxon>Eukaryota</taxon>
        <taxon>Fungi</taxon>
        <taxon>Dikarya</taxon>
        <taxon>Ascomycota</taxon>
        <taxon>Pezizomycotina</taxon>
        <taxon>Leotiomycetes</taxon>
        <taxon>Helotiales</taxon>
        <taxon>Pezizellaceae</taxon>
        <taxon>Calycina</taxon>
    </lineage>
</organism>
<evidence type="ECO:0000256" key="6">
    <source>
        <dbReference type="ARBA" id="ARBA00023242"/>
    </source>
</evidence>
<evidence type="ECO:0000256" key="7">
    <source>
        <dbReference type="PROSITE-ProRule" id="PRU00042"/>
    </source>
</evidence>
<keyword evidence="2" id="KW-0479">Metal-binding</keyword>
<dbReference type="GO" id="GO:0000785">
    <property type="term" value="C:chromatin"/>
    <property type="evidence" value="ECO:0007669"/>
    <property type="project" value="TreeGrafter"/>
</dbReference>
<dbReference type="InterPro" id="IPR051059">
    <property type="entry name" value="VerF-like"/>
</dbReference>
<keyword evidence="3" id="KW-0677">Repeat</keyword>
<dbReference type="PANTHER" id="PTHR40626:SF11">
    <property type="entry name" value="ZINC FINGER PROTEIN YPR022C"/>
    <property type="match status" value="1"/>
</dbReference>
<evidence type="ECO:0000256" key="2">
    <source>
        <dbReference type="ARBA" id="ARBA00022723"/>
    </source>
</evidence>
<dbReference type="OrthoDB" id="1405595at2759"/>
<dbReference type="SUPFAM" id="SSF57667">
    <property type="entry name" value="beta-beta-alpha zinc fingers"/>
    <property type="match status" value="1"/>
</dbReference>
<dbReference type="InterPro" id="IPR036236">
    <property type="entry name" value="Znf_C2H2_sf"/>
</dbReference>
<evidence type="ECO:0000256" key="5">
    <source>
        <dbReference type="ARBA" id="ARBA00022833"/>
    </source>
</evidence>
<evidence type="ECO:0000256" key="8">
    <source>
        <dbReference type="SAM" id="MobiDB-lite"/>
    </source>
</evidence>
<keyword evidence="4 7" id="KW-0863">Zinc-finger</keyword>
<dbReference type="GO" id="GO:0005634">
    <property type="term" value="C:nucleus"/>
    <property type="evidence" value="ECO:0007669"/>
    <property type="project" value="UniProtKB-SubCell"/>
</dbReference>
<dbReference type="PANTHER" id="PTHR40626">
    <property type="entry name" value="MIP31509P"/>
    <property type="match status" value="1"/>
</dbReference>
<evidence type="ECO:0000259" key="9">
    <source>
        <dbReference type="PROSITE" id="PS50157"/>
    </source>
</evidence>
<evidence type="ECO:0000313" key="11">
    <source>
        <dbReference type="Proteomes" id="UP000887226"/>
    </source>
</evidence>
<feature type="region of interest" description="Disordered" evidence="8">
    <location>
        <begin position="241"/>
        <end position="261"/>
    </location>
</feature>
<sequence length="343" mass="38308">MPITAASRSTSISSSSTASSSSKYSADLKKKFSCNFPACGKSFSRSEHLHRHALNHKEGTNTCQRCSAHFRRRDLLDRHIARHKEKDDEAGGEGLGVLATRKRLWRDATGAIVNARRPAYTPEGPVAKRRAITDVKKRDPRPAATMTTKNQGVIEPQQPLPMSRDVSRDPSRSSSTIIEDQAPQAFEYPDPDEDRKTAHSTWLEIDNTLPSPPLSSSSLPSSAHSPHSITELDALYEDASWPSHSPLTSQHGLPSPVHPEFQSHEAHFPAFNQAPFQTFMGAMDQLPYDDIFKPEAGVWDWQQFNSQVLMSSCREERYGPKYETAEGREWVQSQERRGFGVGV</sequence>
<evidence type="ECO:0000256" key="3">
    <source>
        <dbReference type="ARBA" id="ARBA00022737"/>
    </source>
</evidence>
<name>A0A9P7Z7R3_9HELO</name>
<dbReference type="GO" id="GO:0008270">
    <property type="term" value="F:zinc ion binding"/>
    <property type="evidence" value="ECO:0007669"/>
    <property type="project" value="UniProtKB-KW"/>
</dbReference>
<feature type="region of interest" description="Disordered" evidence="8">
    <location>
        <begin position="1"/>
        <end position="24"/>
    </location>
</feature>
<dbReference type="InterPro" id="IPR013087">
    <property type="entry name" value="Znf_C2H2_type"/>
</dbReference>
<reference evidence="10" key="1">
    <citation type="journal article" date="2021" name="IMA Fungus">
        <title>Genomic characterization of three marine fungi, including Emericellopsis atlantica sp. nov. with signatures of a generalist lifestyle and marine biomass degradation.</title>
        <authorList>
            <person name="Hagestad O.C."/>
            <person name="Hou L."/>
            <person name="Andersen J.H."/>
            <person name="Hansen E.H."/>
            <person name="Altermark B."/>
            <person name="Li C."/>
            <person name="Kuhnert E."/>
            <person name="Cox R.J."/>
            <person name="Crous P.W."/>
            <person name="Spatafora J.W."/>
            <person name="Lail K."/>
            <person name="Amirebrahimi M."/>
            <person name="Lipzen A."/>
            <person name="Pangilinan J."/>
            <person name="Andreopoulos W."/>
            <person name="Hayes R.D."/>
            <person name="Ng V."/>
            <person name="Grigoriev I.V."/>
            <person name="Jackson S.A."/>
            <person name="Sutton T.D.S."/>
            <person name="Dobson A.D.W."/>
            <person name="Rama T."/>
        </authorList>
    </citation>
    <scope>NUCLEOTIDE SEQUENCE</scope>
    <source>
        <strain evidence="10">TRa3180A</strain>
    </source>
</reference>
<feature type="domain" description="C2H2-type" evidence="9">
    <location>
        <begin position="61"/>
        <end position="88"/>
    </location>
</feature>
<keyword evidence="5" id="KW-0862">Zinc</keyword>
<dbReference type="PROSITE" id="PS50157">
    <property type="entry name" value="ZINC_FINGER_C2H2_2"/>
    <property type="match status" value="2"/>
</dbReference>
<keyword evidence="6" id="KW-0539">Nucleus</keyword>
<accession>A0A9P7Z7R3</accession>
<feature type="domain" description="C2H2-type" evidence="9">
    <location>
        <begin position="32"/>
        <end position="56"/>
    </location>
</feature>
<keyword evidence="11" id="KW-1185">Reference proteome</keyword>
<evidence type="ECO:0000256" key="4">
    <source>
        <dbReference type="ARBA" id="ARBA00022771"/>
    </source>
</evidence>
<comment type="subcellular location">
    <subcellularLocation>
        <location evidence="1">Nucleus</location>
    </subcellularLocation>
</comment>
<dbReference type="GO" id="GO:0000978">
    <property type="term" value="F:RNA polymerase II cis-regulatory region sequence-specific DNA binding"/>
    <property type="evidence" value="ECO:0007669"/>
    <property type="project" value="InterPro"/>
</dbReference>
<dbReference type="SMART" id="SM00355">
    <property type="entry name" value="ZnF_C2H2"/>
    <property type="match status" value="2"/>
</dbReference>
<feature type="compositionally biased region" description="Basic and acidic residues" evidence="8">
    <location>
        <begin position="131"/>
        <end position="141"/>
    </location>
</feature>
<comment type="caution">
    <text evidence="10">The sequence shown here is derived from an EMBL/GenBank/DDBJ whole genome shotgun (WGS) entry which is preliminary data.</text>
</comment>
<feature type="region of interest" description="Disordered" evidence="8">
    <location>
        <begin position="121"/>
        <end position="226"/>
    </location>
</feature>
<feature type="compositionally biased region" description="Low complexity" evidence="8">
    <location>
        <begin position="214"/>
        <end position="226"/>
    </location>
</feature>
<dbReference type="PROSITE" id="PS00028">
    <property type="entry name" value="ZINC_FINGER_C2H2_1"/>
    <property type="match status" value="2"/>
</dbReference>
<gene>
    <name evidence="10" type="ORF">BJ878DRAFT_238362</name>
</gene>
<dbReference type="AlphaFoldDB" id="A0A9P7Z7R3"/>
<evidence type="ECO:0000313" key="10">
    <source>
        <dbReference type="EMBL" id="KAG9246969.1"/>
    </source>
</evidence>
<feature type="compositionally biased region" description="Polar residues" evidence="8">
    <location>
        <begin position="242"/>
        <end position="252"/>
    </location>
</feature>
<dbReference type="Proteomes" id="UP000887226">
    <property type="component" value="Unassembled WGS sequence"/>
</dbReference>
<dbReference type="Gene3D" id="3.30.160.60">
    <property type="entry name" value="Classic Zinc Finger"/>
    <property type="match status" value="1"/>
</dbReference>
<dbReference type="GO" id="GO:0000981">
    <property type="term" value="F:DNA-binding transcription factor activity, RNA polymerase II-specific"/>
    <property type="evidence" value="ECO:0007669"/>
    <property type="project" value="InterPro"/>
</dbReference>
<dbReference type="EMBL" id="MU253786">
    <property type="protein sequence ID" value="KAG9246969.1"/>
    <property type="molecule type" value="Genomic_DNA"/>
</dbReference>
<proteinExistence type="predicted"/>
<protein>
    <recommendedName>
        <fullName evidence="9">C2H2-type domain-containing protein</fullName>
    </recommendedName>
</protein>
<evidence type="ECO:0000256" key="1">
    <source>
        <dbReference type="ARBA" id="ARBA00004123"/>
    </source>
</evidence>